<dbReference type="Pfam" id="PF01047">
    <property type="entry name" value="MarR"/>
    <property type="match status" value="1"/>
</dbReference>
<keyword evidence="2" id="KW-0238">DNA-binding</keyword>
<dbReference type="GO" id="GO:0003677">
    <property type="term" value="F:DNA binding"/>
    <property type="evidence" value="ECO:0007669"/>
    <property type="project" value="UniProtKB-KW"/>
</dbReference>
<dbReference type="InterPro" id="IPR036388">
    <property type="entry name" value="WH-like_DNA-bd_sf"/>
</dbReference>
<dbReference type="SMART" id="SM00347">
    <property type="entry name" value="HTH_MARR"/>
    <property type="match status" value="1"/>
</dbReference>
<evidence type="ECO:0000259" key="1">
    <source>
        <dbReference type="PROSITE" id="PS50995"/>
    </source>
</evidence>
<organism evidence="2 3">
    <name type="scientific">Epidermidibacterium keratini</name>
    <dbReference type="NCBI Taxonomy" id="1891644"/>
    <lineage>
        <taxon>Bacteria</taxon>
        <taxon>Bacillati</taxon>
        <taxon>Actinomycetota</taxon>
        <taxon>Actinomycetes</taxon>
        <taxon>Sporichthyales</taxon>
        <taxon>Sporichthyaceae</taxon>
        <taxon>Epidermidibacterium</taxon>
    </lineage>
</organism>
<evidence type="ECO:0000313" key="2">
    <source>
        <dbReference type="EMBL" id="QHC02449.1"/>
    </source>
</evidence>
<accession>A0A7L4YV27</accession>
<dbReference type="GO" id="GO:0006950">
    <property type="term" value="P:response to stress"/>
    <property type="evidence" value="ECO:0007669"/>
    <property type="project" value="TreeGrafter"/>
</dbReference>
<dbReference type="InParanoid" id="A0A7L4YV27"/>
<dbReference type="PANTHER" id="PTHR33164:SF99">
    <property type="entry name" value="MARR FAMILY REGULATORY PROTEIN"/>
    <property type="match status" value="1"/>
</dbReference>
<dbReference type="EMBL" id="CP047156">
    <property type="protein sequence ID" value="QHC02449.1"/>
    <property type="molecule type" value="Genomic_DNA"/>
</dbReference>
<gene>
    <name evidence="2" type="ORF">EK0264_13770</name>
</gene>
<proteinExistence type="predicted"/>
<dbReference type="GO" id="GO:0003700">
    <property type="term" value="F:DNA-binding transcription factor activity"/>
    <property type="evidence" value="ECO:0007669"/>
    <property type="project" value="InterPro"/>
</dbReference>
<dbReference type="SUPFAM" id="SSF46785">
    <property type="entry name" value="Winged helix' DNA-binding domain"/>
    <property type="match status" value="1"/>
</dbReference>
<sequence>MVSQQELCGLLARLNQRLDHHVRRVGEQLGITSSQVVALRELSEPMKLTELATRMACETSNAGYVVDRMTEQDLVTRTPHPSDRRAKILTLTKAGQQCRANVLAALQQNSPTAVLSASDAAQLRDLLGRAVDSEAAIGSANE</sequence>
<dbReference type="InterPro" id="IPR039422">
    <property type="entry name" value="MarR/SlyA-like"/>
</dbReference>
<dbReference type="AlphaFoldDB" id="A0A7L4YV27"/>
<dbReference type="InterPro" id="IPR000835">
    <property type="entry name" value="HTH_MarR-typ"/>
</dbReference>
<evidence type="ECO:0000313" key="3">
    <source>
        <dbReference type="Proteomes" id="UP000463857"/>
    </source>
</evidence>
<name>A0A7L4YV27_9ACTN</name>
<dbReference type="InterPro" id="IPR036390">
    <property type="entry name" value="WH_DNA-bd_sf"/>
</dbReference>
<keyword evidence="3" id="KW-1185">Reference proteome</keyword>
<dbReference type="Proteomes" id="UP000463857">
    <property type="component" value="Chromosome"/>
</dbReference>
<protein>
    <submittedName>
        <fullName evidence="2">Winged helix DNA-binding protein</fullName>
    </submittedName>
</protein>
<dbReference type="OrthoDB" id="4807076at2"/>
<dbReference type="Gene3D" id="1.10.10.10">
    <property type="entry name" value="Winged helix-like DNA-binding domain superfamily/Winged helix DNA-binding domain"/>
    <property type="match status" value="1"/>
</dbReference>
<dbReference type="KEGG" id="eke:EK0264_13770"/>
<reference evidence="2 3" key="1">
    <citation type="journal article" date="2018" name="Int. J. Syst. Evol. Microbiol.">
        <title>Epidermidibacterium keratini gen. nov., sp. nov., a member of the family Sporichthyaceae, isolated from keratin epidermis.</title>
        <authorList>
            <person name="Lee D.G."/>
            <person name="Trujillo M.E."/>
            <person name="Kang S."/>
            <person name="Nam J.J."/>
            <person name="Kim Y.J."/>
        </authorList>
    </citation>
    <scope>NUCLEOTIDE SEQUENCE [LARGE SCALE GENOMIC DNA]</scope>
    <source>
        <strain evidence="2 3">EPI-7</strain>
    </source>
</reference>
<feature type="domain" description="HTH marR-type" evidence="1">
    <location>
        <begin position="4"/>
        <end position="132"/>
    </location>
</feature>
<dbReference type="PANTHER" id="PTHR33164">
    <property type="entry name" value="TRANSCRIPTIONAL REGULATOR, MARR FAMILY"/>
    <property type="match status" value="1"/>
</dbReference>
<dbReference type="PROSITE" id="PS50995">
    <property type="entry name" value="HTH_MARR_2"/>
    <property type="match status" value="1"/>
</dbReference>